<dbReference type="InterPro" id="IPR003591">
    <property type="entry name" value="Leu-rich_rpt_typical-subtyp"/>
</dbReference>
<comment type="subcellular location">
    <subcellularLocation>
        <location evidence="1">Membrane</location>
        <topology evidence="1">Single-pass membrane protein</topology>
    </subcellularLocation>
</comment>
<dbReference type="Pfam" id="PF23598">
    <property type="entry name" value="LRR_14"/>
    <property type="match status" value="1"/>
</dbReference>
<evidence type="ECO:0000313" key="12">
    <source>
        <dbReference type="Proteomes" id="UP000515211"/>
    </source>
</evidence>
<keyword evidence="6" id="KW-1133">Transmembrane helix</keyword>
<feature type="domain" description="Disease resistance R13L4/SHOC-2-like LRR" evidence="11">
    <location>
        <begin position="139"/>
        <end position="333"/>
    </location>
</feature>
<evidence type="ECO:0000256" key="4">
    <source>
        <dbReference type="ARBA" id="ARBA00022729"/>
    </source>
</evidence>
<evidence type="ECO:0000259" key="11">
    <source>
        <dbReference type="Pfam" id="PF23598"/>
    </source>
</evidence>
<dbReference type="RefSeq" id="XP_020983933.1">
    <property type="nucleotide sequence ID" value="XM_021128274.2"/>
</dbReference>
<dbReference type="Pfam" id="PF08263">
    <property type="entry name" value="LRRNT_2"/>
    <property type="match status" value="1"/>
</dbReference>
<keyword evidence="2" id="KW-0433">Leucine-rich repeat</keyword>
<organism evidence="12 13">
    <name type="scientific">Arachis duranensis</name>
    <name type="common">Wild peanut</name>
    <dbReference type="NCBI Taxonomy" id="130453"/>
    <lineage>
        <taxon>Eukaryota</taxon>
        <taxon>Viridiplantae</taxon>
        <taxon>Streptophyta</taxon>
        <taxon>Embryophyta</taxon>
        <taxon>Tracheophyta</taxon>
        <taxon>Spermatophyta</taxon>
        <taxon>Magnoliopsida</taxon>
        <taxon>eudicotyledons</taxon>
        <taxon>Gunneridae</taxon>
        <taxon>Pentapetalae</taxon>
        <taxon>rosids</taxon>
        <taxon>fabids</taxon>
        <taxon>Fabales</taxon>
        <taxon>Fabaceae</taxon>
        <taxon>Papilionoideae</taxon>
        <taxon>50 kb inversion clade</taxon>
        <taxon>dalbergioids sensu lato</taxon>
        <taxon>Dalbergieae</taxon>
        <taxon>Pterocarpus clade</taxon>
        <taxon>Arachis</taxon>
    </lineage>
</organism>
<evidence type="ECO:0000256" key="8">
    <source>
        <dbReference type="ARBA" id="ARBA00023180"/>
    </source>
</evidence>
<dbReference type="GO" id="GO:0009791">
    <property type="term" value="P:post-embryonic development"/>
    <property type="evidence" value="ECO:0007669"/>
    <property type="project" value="UniProtKB-ARBA"/>
</dbReference>
<protein>
    <submittedName>
        <fullName evidence="13">Receptor-like protein 9b isoform X1</fullName>
    </submittedName>
</protein>
<dbReference type="SMART" id="SM00369">
    <property type="entry name" value="LRR_TYP"/>
    <property type="match status" value="7"/>
</dbReference>
<dbReference type="AlphaFoldDB" id="A0A6P5MM78"/>
<dbReference type="Proteomes" id="UP000515211">
    <property type="component" value="Chromosome 7"/>
</dbReference>
<keyword evidence="8" id="KW-0325">Glycoprotein</keyword>
<evidence type="ECO:0000256" key="5">
    <source>
        <dbReference type="ARBA" id="ARBA00022737"/>
    </source>
</evidence>
<sequence length="677" mass="75475">MECPWKKPWVVLMGAIALIQLYGSINSHGCFTEETRSLLEFKAAYSNDSLLPSWMDGPNNNCCDWKRVTCHPSSGRVIHLSLYALYKLGSLPDDNGEYDCDGSPTLNGTMFLSFRELTTLNLSYNCFGEFISKPDNRSMSTLRSLETIDLSYNNLDQSIIEFLCGLTSLKNLILAANNFVGSFPGKGLCRLKKLEVLDLGGNDFEGTLDECFGNLTSLRTIDFSYNGLSGSIATLLSFVSLVSLEYILLGGNDFNGPFTLPIIDSEYHMNQVHTLDISKNQMDGQLPDNIGSFFPHLEYLDVSSNLFDGHIAASIGKMPNLRVLNMENNNLSGNISLLFRLHRKNKTLNEKPRLDTLIASRNSFEGPITHDICQLNLQVIDLSLNRLSGSIPSCFNMSSTQFIDLSDNRFIGTIPDSTCFNMSSTQFIDLSYNRFIGTIPDSIYRVESLRILSLRGNQLQGQLSSQICRLRNLRVLDLSNNYFTGSIPSCFDKSMFCSGTDTIATTKERIISGLDLSSNQLTGKIPYQLGDLSGIIFLNLSHNNLNGSISESFHKLYSIESLDFSYNNLSGQIPLNLHDLTFLDIFNVSYNNLSGIAPSNGQFDTFDESSYQGNPYLIGVWNKTNRKIVAPSPAPTPFEGWKTDNSAIDSTSSRSSFSVFHFPMLLLSMTMLWINLY</sequence>
<reference evidence="13" key="2">
    <citation type="submission" date="2025-08" db="UniProtKB">
        <authorList>
            <consortium name="RefSeq"/>
        </authorList>
    </citation>
    <scope>IDENTIFICATION</scope>
    <source>
        <tissue evidence="13">Whole plant</tissue>
    </source>
</reference>
<proteinExistence type="predicted"/>
<dbReference type="InterPro" id="IPR001611">
    <property type="entry name" value="Leu-rich_rpt"/>
</dbReference>
<evidence type="ECO:0000259" key="10">
    <source>
        <dbReference type="Pfam" id="PF08263"/>
    </source>
</evidence>
<evidence type="ECO:0000256" key="1">
    <source>
        <dbReference type="ARBA" id="ARBA00004167"/>
    </source>
</evidence>
<dbReference type="PANTHER" id="PTHR48057">
    <property type="entry name" value="LEUCINE-RICH REPEAT SERINE/THREONINE-PROTEIN KINASE 1"/>
    <property type="match status" value="1"/>
</dbReference>
<dbReference type="PANTHER" id="PTHR48057:SF29">
    <property type="entry name" value="OS02G0609900 PROTEIN"/>
    <property type="match status" value="1"/>
</dbReference>
<evidence type="ECO:0000256" key="7">
    <source>
        <dbReference type="ARBA" id="ARBA00023136"/>
    </source>
</evidence>
<reference evidence="12" key="1">
    <citation type="journal article" date="2016" name="Nat. Genet.">
        <title>The genome sequences of Arachis duranensis and Arachis ipaensis, the diploid ancestors of cultivated peanut.</title>
        <authorList>
            <person name="Bertioli D.J."/>
            <person name="Cannon S.B."/>
            <person name="Froenicke L."/>
            <person name="Huang G."/>
            <person name="Farmer A.D."/>
            <person name="Cannon E.K."/>
            <person name="Liu X."/>
            <person name="Gao D."/>
            <person name="Clevenger J."/>
            <person name="Dash S."/>
            <person name="Ren L."/>
            <person name="Moretzsohn M.C."/>
            <person name="Shirasawa K."/>
            <person name="Huang W."/>
            <person name="Vidigal B."/>
            <person name="Abernathy B."/>
            <person name="Chu Y."/>
            <person name="Niederhuth C.E."/>
            <person name="Umale P."/>
            <person name="Araujo A.C."/>
            <person name="Kozik A."/>
            <person name="Kim K.D."/>
            <person name="Burow M.D."/>
            <person name="Varshney R.K."/>
            <person name="Wang X."/>
            <person name="Zhang X."/>
            <person name="Barkley N."/>
            <person name="Guimaraes P.M."/>
            <person name="Isobe S."/>
            <person name="Guo B."/>
            <person name="Liao B."/>
            <person name="Stalker H.T."/>
            <person name="Schmitz R.J."/>
            <person name="Scheffler B.E."/>
            <person name="Leal-Bertioli S.C."/>
            <person name="Xun X."/>
            <person name="Jackson S.A."/>
            <person name="Michelmore R."/>
            <person name="Ozias-Akins P."/>
        </authorList>
    </citation>
    <scope>NUCLEOTIDE SEQUENCE [LARGE SCALE GENOMIC DNA]</scope>
    <source>
        <strain evidence="12">cv. V14167</strain>
    </source>
</reference>
<evidence type="ECO:0000256" key="3">
    <source>
        <dbReference type="ARBA" id="ARBA00022692"/>
    </source>
</evidence>
<keyword evidence="3" id="KW-0812">Transmembrane</keyword>
<dbReference type="GO" id="GO:0016020">
    <property type="term" value="C:membrane"/>
    <property type="evidence" value="ECO:0007669"/>
    <property type="project" value="UniProtKB-SubCell"/>
</dbReference>
<dbReference type="InterPro" id="IPR013210">
    <property type="entry name" value="LRR_N_plant-typ"/>
</dbReference>
<evidence type="ECO:0000256" key="6">
    <source>
        <dbReference type="ARBA" id="ARBA00022989"/>
    </source>
</evidence>
<dbReference type="InterPro" id="IPR055414">
    <property type="entry name" value="LRR_R13L4/SHOC2-like"/>
</dbReference>
<dbReference type="FunFam" id="3.80.10.10:FF:000233">
    <property type="entry name" value="Leucine-rich repeat receptor-like protein kinase TDR"/>
    <property type="match status" value="1"/>
</dbReference>
<keyword evidence="4 9" id="KW-0732">Signal</keyword>
<dbReference type="Pfam" id="PF00560">
    <property type="entry name" value="LRR_1"/>
    <property type="match status" value="5"/>
</dbReference>
<dbReference type="KEGG" id="adu:107459941"/>
<feature type="signal peptide" evidence="9">
    <location>
        <begin position="1"/>
        <end position="27"/>
    </location>
</feature>
<dbReference type="SUPFAM" id="SSF52058">
    <property type="entry name" value="L domain-like"/>
    <property type="match status" value="2"/>
</dbReference>
<dbReference type="GeneID" id="107459941"/>
<accession>A0A6P5MM78</accession>
<keyword evidence="7" id="KW-0472">Membrane</keyword>
<keyword evidence="5" id="KW-0677">Repeat</keyword>
<evidence type="ECO:0000256" key="2">
    <source>
        <dbReference type="ARBA" id="ARBA00022614"/>
    </source>
</evidence>
<evidence type="ECO:0000256" key="9">
    <source>
        <dbReference type="SAM" id="SignalP"/>
    </source>
</evidence>
<gene>
    <name evidence="13" type="primary">LOC107459941</name>
</gene>
<name>A0A6P5MM78_ARADU</name>
<dbReference type="Gene3D" id="3.80.10.10">
    <property type="entry name" value="Ribonuclease Inhibitor"/>
    <property type="match status" value="3"/>
</dbReference>
<dbReference type="Pfam" id="PF13855">
    <property type="entry name" value="LRR_8"/>
    <property type="match status" value="1"/>
</dbReference>
<evidence type="ECO:0000313" key="13">
    <source>
        <dbReference type="RefSeq" id="XP_020983933.1"/>
    </source>
</evidence>
<keyword evidence="12" id="KW-1185">Reference proteome</keyword>
<feature type="domain" description="Leucine-rich repeat-containing N-terminal plant-type" evidence="10">
    <location>
        <begin position="33"/>
        <end position="70"/>
    </location>
</feature>
<dbReference type="InterPro" id="IPR052595">
    <property type="entry name" value="LRRC69/RLP"/>
</dbReference>
<feature type="chain" id="PRO_5027625285" evidence="9">
    <location>
        <begin position="28"/>
        <end position="677"/>
    </location>
</feature>
<dbReference type="InterPro" id="IPR032675">
    <property type="entry name" value="LRR_dom_sf"/>
</dbReference>